<dbReference type="AlphaFoldDB" id="A0A4Y3URY5"/>
<proteinExistence type="inferred from homology"/>
<gene>
    <name evidence="9" type="ORF">FHX68_2601</name>
</gene>
<keyword evidence="5 7" id="KW-1133">Transmembrane helix</keyword>
<keyword evidence="4 7" id="KW-0812">Transmembrane</keyword>
<feature type="transmembrane region" description="Helical" evidence="7">
    <location>
        <begin position="22"/>
        <end position="49"/>
    </location>
</feature>
<dbReference type="Pfam" id="PF02687">
    <property type="entry name" value="FtsX"/>
    <property type="match status" value="1"/>
</dbReference>
<name>A0A4Y3URY5_9MICO</name>
<evidence type="ECO:0000256" key="5">
    <source>
        <dbReference type="ARBA" id="ARBA00022989"/>
    </source>
</evidence>
<feature type="transmembrane region" description="Helical" evidence="7">
    <location>
        <begin position="211"/>
        <end position="233"/>
    </location>
</feature>
<dbReference type="InterPro" id="IPR003838">
    <property type="entry name" value="ABC3_permease_C"/>
</dbReference>
<evidence type="ECO:0000256" key="2">
    <source>
        <dbReference type="ARBA" id="ARBA00005236"/>
    </source>
</evidence>
<dbReference type="GO" id="GO:0098797">
    <property type="term" value="C:plasma membrane protein complex"/>
    <property type="evidence" value="ECO:0007669"/>
    <property type="project" value="TreeGrafter"/>
</dbReference>
<feature type="domain" description="ABC3 transporter permease C-terminal" evidence="8">
    <location>
        <begin position="33"/>
        <end position="150"/>
    </location>
</feature>
<feature type="transmembrane region" description="Helical" evidence="7">
    <location>
        <begin position="170"/>
        <end position="191"/>
    </location>
</feature>
<reference evidence="9 10" key="1">
    <citation type="submission" date="2019-06" db="EMBL/GenBank/DDBJ databases">
        <title>Sequencing the genomes of 1000 actinobacteria strains.</title>
        <authorList>
            <person name="Klenk H.-P."/>
        </authorList>
    </citation>
    <scope>NUCLEOTIDE SEQUENCE [LARGE SCALE GENOMIC DNA]</scope>
    <source>
        <strain evidence="9 10">DSM 20427</strain>
    </source>
</reference>
<comment type="caution">
    <text evidence="9">The sequence shown here is derived from an EMBL/GenBank/DDBJ whole genome shotgun (WGS) entry which is preliminary data.</text>
</comment>
<dbReference type="InterPro" id="IPR051447">
    <property type="entry name" value="Lipoprotein-release_system"/>
</dbReference>
<evidence type="ECO:0000259" key="8">
    <source>
        <dbReference type="Pfam" id="PF02687"/>
    </source>
</evidence>
<organism evidence="9 10">
    <name type="scientific">Microbacterium lacticum</name>
    <dbReference type="NCBI Taxonomy" id="33885"/>
    <lineage>
        <taxon>Bacteria</taxon>
        <taxon>Bacillati</taxon>
        <taxon>Actinomycetota</taxon>
        <taxon>Actinomycetes</taxon>
        <taxon>Micrococcales</taxon>
        <taxon>Microbacteriaceae</taxon>
        <taxon>Microbacterium</taxon>
    </lineage>
</organism>
<dbReference type="PANTHER" id="PTHR30489">
    <property type="entry name" value="LIPOPROTEIN-RELEASING SYSTEM TRANSMEMBRANE PROTEIN LOLE"/>
    <property type="match status" value="1"/>
</dbReference>
<evidence type="ECO:0000313" key="9">
    <source>
        <dbReference type="EMBL" id="TQM91383.1"/>
    </source>
</evidence>
<dbReference type="Proteomes" id="UP000319804">
    <property type="component" value="Unassembled WGS sequence"/>
</dbReference>
<dbReference type="EMBL" id="VFPS01000005">
    <property type="protein sequence ID" value="TQM91383.1"/>
    <property type="molecule type" value="Genomic_DNA"/>
</dbReference>
<evidence type="ECO:0000256" key="3">
    <source>
        <dbReference type="ARBA" id="ARBA00022475"/>
    </source>
</evidence>
<protein>
    <submittedName>
        <fullName evidence="9">FtsX-like permease family protein</fullName>
    </submittedName>
</protein>
<keyword evidence="10" id="KW-1185">Reference proteome</keyword>
<evidence type="ECO:0000256" key="7">
    <source>
        <dbReference type="SAM" id="Phobius"/>
    </source>
</evidence>
<keyword evidence="6 7" id="KW-0472">Membrane</keyword>
<keyword evidence="3" id="KW-1003">Cell membrane</keyword>
<evidence type="ECO:0000256" key="1">
    <source>
        <dbReference type="ARBA" id="ARBA00004651"/>
    </source>
</evidence>
<dbReference type="GO" id="GO:0044874">
    <property type="term" value="P:lipoprotein localization to outer membrane"/>
    <property type="evidence" value="ECO:0007669"/>
    <property type="project" value="TreeGrafter"/>
</dbReference>
<accession>A0A4Y3URY5</accession>
<dbReference type="PANTHER" id="PTHR30489:SF0">
    <property type="entry name" value="LIPOPROTEIN-RELEASING SYSTEM TRANSMEMBRANE PROTEIN LOLE"/>
    <property type="match status" value="1"/>
</dbReference>
<feature type="transmembrane region" description="Helical" evidence="7">
    <location>
        <begin position="261"/>
        <end position="282"/>
    </location>
</feature>
<feature type="transmembrane region" description="Helical" evidence="7">
    <location>
        <begin position="119"/>
        <end position="142"/>
    </location>
</feature>
<evidence type="ECO:0000313" key="10">
    <source>
        <dbReference type="Proteomes" id="UP000319804"/>
    </source>
</evidence>
<evidence type="ECO:0000256" key="6">
    <source>
        <dbReference type="ARBA" id="ARBA00023136"/>
    </source>
</evidence>
<sequence length="296" mass="30353">MVVFDRDLVANPQIPAPAGDAYLWSIVALLSAAAVFAGYLVVLLAGAAFSVSARRQQRALAVAASVGASRSDVFRVVALQGTVLGVVGGVVGAALGVGLGILALHLLDDGAVSSFWGVHIPWGLLVAVIVFATIVGTIAAIAPARAATRGEVIAALRGARRPVSVRVSRPLWGTLLIAVGIALTVASAVWLSAINAEPFVPSGDARRQVCIWGIIAGPILLQLGVILGGHWIIAQLARAISRLGLAPRIASRDAAASPGRIVSILALGVALPVIIALVSWLVPPRRPDLTRRTAIA</sequence>
<dbReference type="OrthoDB" id="5089158at2"/>
<feature type="transmembrane region" description="Helical" evidence="7">
    <location>
        <begin position="83"/>
        <end position="107"/>
    </location>
</feature>
<comment type="subcellular location">
    <subcellularLocation>
        <location evidence="1">Cell membrane</location>
        <topology evidence="1">Multi-pass membrane protein</topology>
    </subcellularLocation>
</comment>
<evidence type="ECO:0000256" key="4">
    <source>
        <dbReference type="ARBA" id="ARBA00022692"/>
    </source>
</evidence>
<comment type="similarity">
    <text evidence="2">Belongs to the ABC-4 integral membrane protein family. LolC/E subfamily.</text>
</comment>
<dbReference type="RefSeq" id="WP_141381416.1">
    <property type="nucleotide sequence ID" value="NZ_BJNA01000071.1"/>
</dbReference>